<reference evidence="1 2" key="1">
    <citation type="submission" date="2013-04" db="EMBL/GenBank/DDBJ databases">
        <title>Zunongwangia sp. 22II14-10F7 Genome Sequencing.</title>
        <authorList>
            <person name="Lai Q."/>
            <person name="Shao Z."/>
        </authorList>
    </citation>
    <scope>NUCLEOTIDE SEQUENCE [LARGE SCALE GENOMIC DNA]</scope>
    <source>
        <strain evidence="1 2">22II14-10F7</strain>
    </source>
</reference>
<dbReference type="AlphaFoldDB" id="A0A1Y1T8Q8"/>
<evidence type="ECO:0008006" key="3">
    <source>
        <dbReference type="Google" id="ProtNLM"/>
    </source>
</evidence>
<evidence type="ECO:0000313" key="2">
    <source>
        <dbReference type="Proteomes" id="UP000192746"/>
    </source>
</evidence>
<dbReference type="Proteomes" id="UP000192746">
    <property type="component" value="Unassembled WGS sequence"/>
</dbReference>
<dbReference type="InterPro" id="IPR029063">
    <property type="entry name" value="SAM-dependent_MTases_sf"/>
</dbReference>
<dbReference type="SUPFAM" id="SSF53335">
    <property type="entry name" value="S-adenosyl-L-methionine-dependent methyltransferases"/>
    <property type="match status" value="1"/>
</dbReference>
<sequence length="291" mass="34150">MSVKLRLKNSLLYFLDKLPSKWGFYCYHIIQQKMDSNNFDLKLNRGIGAMNVISKILAEINSSLDNKSITEIGSGWLPVMPYLLKYQGNAKSIYTYDLYDHYSAETIKDFNTYFVAKTNPNIDLSTLDDYNLPEDIHYFPKKNIIESAKIESEVIFSRYVLEHVTPKDIELMHKKFASEMPKNSLIVHLISPSDHRAYVDASLSMQDFLKFSEKEWKTRMTKFDYHNRLRLPEYLEIFKKCGLEVAYLNYDVPKKDSATYKKFKNLKLHQDYHKFTEEELMAGAINIVLKV</sequence>
<evidence type="ECO:0000313" key="1">
    <source>
        <dbReference type="EMBL" id="ORL47439.1"/>
    </source>
</evidence>
<keyword evidence="2" id="KW-1185">Reference proteome</keyword>
<dbReference type="RefSeq" id="WP_084839927.1">
    <property type="nucleotide sequence ID" value="NZ_ARYN01000001.1"/>
</dbReference>
<dbReference type="STRING" id="1185767.IIF7_01720"/>
<dbReference type="OrthoDB" id="1490915at2"/>
<gene>
    <name evidence="1" type="ORF">IIF7_01720</name>
</gene>
<dbReference type="Gene3D" id="3.40.50.150">
    <property type="entry name" value="Vaccinia Virus protein VP39"/>
    <property type="match status" value="1"/>
</dbReference>
<organism evidence="1 2">
    <name type="scientific">Zunongwangia atlantica 22II14-10F7</name>
    <dbReference type="NCBI Taxonomy" id="1185767"/>
    <lineage>
        <taxon>Bacteria</taxon>
        <taxon>Pseudomonadati</taxon>
        <taxon>Bacteroidota</taxon>
        <taxon>Flavobacteriia</taxon>
        <taxon>Flavobacteriales</taxon>
        <taxon>Flavobacteriaceae</taxon>
        <taxon>Zunongwangia</taxon>
    </lineage>
</organism>
<protein>
    <recommendedName>
        <fullName evidence="3">Methyltransferase type 11 domain-containing protein</fullName>
    </recommendedName>
</protein>
<accession>A0A1Y1T8Q8</accession>
<proteinExistence type="predicted"/>
<dbReference type="EMBL" id="ARYN01000001">
    <property type="protein sequence ID" value="ORL47439.1"/>
    <property type="molecule type" value="Genomic_DNA"/>
</dbReference>
<name>A0A1Y1T8Q8_9FLAO</name>
<comment type="caution">
    <text evidence="1">The sequence shown here is derived from an EMBL/GenBank/DDBJ whole genome shotgun (WGS) entry which is preliminary data.</text>
</comment>